<name>A0ABV4K4W8_9BACT</name>
<evidence type="ECO:0000313" key="2">
    <source>
        <dbReference type="Proteomes" id="UP001568698"/>
    </source>
</evidence>
<dbReference type="Proteomes" id="UP001568698">
    <property type="component" value="Unassembled WGS sequence"/>
</dbReference>
<dbReference type="RefSeq" id="WP_371387522.1">
    <property type="nucleotide sequence ID" value="NZ_JBGLYH010000049.1"/>
</dbReference>
<keyword evidence="2" id="KW-1185">Reference proteome</keyword>
<organism evidence="1 2">
    <name type="scientific">Pseudodesulfovibrio karagichevae</name>
    <dbReference type="NCBI Taxonomy" id="3239305"/>
    <lineage>
        <taxon>Bacteria</taxon>
        <taxon>Pseudomonadati</taxon>
        <taxon>Thermodesulfobacteriota</taxon>
        <taxon>Desulfovibrionia</taxon>
        <taxon>Desulfovibrionales</taxon>
        <taxon>Desulfovibrionaceae</taxon>
    </lineage>
</organism>
<gene>
    <name evidence="1" type="ORF">AB6M95_14800</name>
</gene>
<evidence type="ECO:0000313" key="1">
    <source>
        <dbReference type="EMBL" id="MEZ7198022.1"/>
    </source>
</evidence>
<protein>
    <submittedName>
        <fullName evidence="1">Uncharacterized protein</fullName>
    </submittedName>
</protein>
<sequence>MKTFGRAAWPELLGALEGIESVALRKGALHVFLNQQESGYDDLLVPLMSALELVARPESASLLAQKLLARMSENTWSAG</sequence>
<accession>A0ABV4K4W8</accession>
<comment type="caution">
    <text evidence="1">The sequence shown here is derived from an EMBL/GenBank/DDBJ whole genome shotgun (WGS) entry which is preliminary data.</text>
</comment>
<reference evidence="1 2" key="1">
    <citation type="submission" date="2024-08" db="EMBL/GenBank/DDBJ databases">
        <title>Sulfate-reducing bacteria isolated from formation water of the oil field in Kazakhstan and description of Pseudodesulfovibrio sp.</title>
        <authorList>
            <person name="Bidzhieva S.K."/>
            <person name="Tourova T.P."/>
            <person name="Grouzdev D.S."/>
            <person name="Beletsky A.V."/>
            <person name="Sokolova D.S."/>
            <person name="Samigullina S.R."/>
            <person name="Poltaraus A.B."/>
            <person name="Avtukh A.N."/>
            <person name="Tereshina V.M."/>
            <person name="Zhaparov N.S."/>
            <person name="Mardanov A.V."/>
            <person name="Nazina T.N."/>
        </authorList>
    </citation>
    <scope>NUCLEOTIDE SEQUENCE [LARGE SCALE GENOMIC DNA]</scope>
    <source>
        <strain evidence="1 2">9FUS</strain>
    </source>
</reference>
<proteinExistence type="predicted"/>
<dbReference type="EMBL" id="JBGLYH010000049">
    <property type="protein sequence ID" value="MEZ7198022.1"/>
    <property type="molecule type" value="Genomic_DNA"/>
</dbReference>